<dbReference type="Gene3D" id="3.30.420.210">
    <property type="entry name" value="SEP domain"/>
    <property type="match status" value="1"/>
</dbReference>
<dbReference type="GeneID" id="40314447"/>
<evidence type="ECO:0000256" key="4">
    <source>
        <dbReference type="ARBA" id="ARBA00023212"/>
    </source>
</evidence>
<feature type="domain" description="UBX" evidence="12">
    <location>
        <begin position="461"/>
        <end position="530"/>
    </location>
</feature>
<evidence type="ECO:0000256" key="7">
    <source>
        <dbReference type="ARBA" id="ARBA00073759"/>
    </source>
</evidence>
<protein>
    <recommendedName>
        <fullName evidence="7">UBX domain-containing protein 11</fullName>
    </recommendedName>
    <alternativeName>
        <fullName evidence="9">Socius</fullName>
    </alternativeName>
    <alternativeName>
        <fullName evidence="8">UBX domain-containing protein 5</fullName>
    </alternativeName>
</protein>
<evidence type="ECO:0000256" key="8">
    <source>
        <dbReference type="ARBA" id="ARBA00075811"/>
    </source>
</evidence>
<feature type="coiled-coil region" evidence="10">
    <location>
        <begin position="97"/>
        <end position="152"/>
    </location>
</feature>
<keyword evidence="4" id="KW-0206">Cytoskeleton</keyword>
<feature type="domain" description="SEP" evidence="14">
    <location>
        <begin position="293"/>
        <end position="357"/>
    </location>
</feature>
<evidence type="ECO:0000259" key="13">
    <source>
        <dbReference type="PROSITE" id="PS50053"/>
    </source>
</evidence>
<dbReference type="GO" id="GO:0043161">
    <property type="term" value="P:proteasome-mediated ubiquitin-dependent protein catabolic process"/>
    <property type="evidence" value="ECO:0007669"/>
    <property type="project" value="TreeGrafter"/>
</dbReference>
<evidence type="ECO:0000256" key="3">
    <source>
        <dbReference type="ARBA" id="ARBA00023054"/>
    </source>
</evidence>
<feature type="region of interest" description="Disordered" evidence="11">
    <location>
        <begin position="215"/>
        <end position="255"/>
    </location>
</feature>
<dbReference type="RefSeq" id="XP_029232080.1">
    <property type="nucleotide sequence ID" value="XM_029367776.1"/>
</dbReference>
<evidence type="ECO:0000313" key="16">
    <source>
        <dbReference type="Proteomes" id="UP000284403"/>
    </source>
</evidence>
<organism evidence="15 16">
    <name type="scientific">Trypanosoma conorhini</name>
    <dbReference type="NCBI Taxonomy" id="83891"/>
    <lineage>
        <taxon>Eukaryota</taxon>
        <taxon>Discoba</taxon>
        <taxon>Euglenozoa</taxon>
        <taxon>Kinetoplastea</taxon>
        <taxon>Metakinetoplastina</taxon>
        <taxon>Trypanosomatida</taxon>
        <taxon>Trypanosomatidae</taxon>
        <taxon>Trypanosoma</taxon>
    </lineage>
</organism>
<evidence type="ECO:0000256" key="9">
    <source>
        <dbReference type="ARBA" id="ARBA00081109"/>
    </source>
</evidence>
<dbReference type="InterPro" id="IPR012989">
    <property type="entry name" value="SEP_domain"/>
</dbReference>
<feature type="region of interest" description="Disordered" evidence="11">
    <location>
        <begin position="45"/>
        <end position="82"/>
    </location>
</feature>
<gene>
    <name evidence="15" type="ORF">Tco025E_00836</name>
</gene>
<evidence type="ECO:0000256" key="6">
    <source>
        <dbReference type="ARBA" id="ARBA00062345"/>
    </source>
</evidence>
<accession>A0A3R7LL72</accession>
<dbReference type="SUPFAM" id="SSF54236">
    <property type="entry name" value="Ubiquitin-like"/>
    <property type="match status" value="1"/>
</dbReference>
<keyword evidence="3 10" id="KW-0175">Coiled coil</keyword>
<dbReference type="PROSITE" id="PS51399">
    <property type="entry name" value="SEP"/>
    <property type="match status" value="1"/>
</dbReference>
<dbReference type="InterPro" id="IPR000626">
    <property type="entry name" value="Ubiquitin-like_dom"/>
</dbReference>
<keyword evidence="2" id="KW-0963">Cytoplasm</keyword>
<feature type="region of interest" description="Disordered" evidence="11">
    <location>
        <begin position="1"/>
        <end position="21"/>
    </location>
</feature>
<dbReference type="AlphaFoldDB" id="A0A3R7LL72"/>
<keyword evidence="16" id="KW-1185">Reference proteome</keyword>
<comment type="caution">
    <text evidence="15">The sequence shown here is derived from an EMBL/GenBank/DDBJ whole genome shotgun (WGS) entry which is preliminary data.</text>
</comment>
<evidence type="ECO:0000313" key="15">
    <source>
        <dbReference type="EMBL" id="RNF26874.1"/>
    </source>
</evidence>
<dbReference type="InterPro" id="IPR001012">
    <property type="entry name" value="UBX_dom"/>
</dbReference>
<evidence type="ECO:0000256" key="11">
    <source>
        <dbReference type="SAM" id="MobiDB-lite"/>
    </source>
</evidence>
<evidence type="ECO:0000256" key="2">
    <source>
        <dbReference type="ARBA" id="ARBA00022490"/>
    </source>
</evidence>
<reference evidence="15 16" key="1">
    <citation type="journal article" date="2018" name="BMC Genomics">
        <title>Genomic comparison of Trypanosoma conorhini and Trypanosoma rangeli to Trypanosoma cruzi strains of high and low virulence.</title>
        <authorList>
            <person name="Bradwell K.R."/>
            <person name="Koparde V.N."/>
            <person name="Matveyev A.V."/>
            <person name="Serrano M.G."/>
            <person name="Alves J.M."/>
            <person name="Parikh H."/>
            <person name="Huang B."/>
            <person name="Lee V."/>
            <person name="Espinosa-Alvarez O."/>
            <person name="Ortiz P.A."/>
            <person name="Costa-Martins A.G."/>
            <person name="Teixeira M.M."/>
            <person name="Buck G.A."/>
        </authorList>
    </citation>
    <scope>NUCLEOTIDE SEQUENCE [LARGE SCALE GENOMIC DNA]</scope>
    <source>
        <strain evidence="15 16">025E</strain>
    </source>
</reference>
<comment type="subcellular location">
    <subcellularLocation>
        <location evidence="1">Cytoplasm</location>
        <location evidence="1">Cytoskeleton</location>
    </subcellularLocation>
</comment>
<dbReference type="Proteomes" id="UP000284403">
    <property type="component" value="Unassembled WGS sequence"/>
</dbReference>
<comment type="function">
    <text evidence="5">May be involved in the reorganization of actin cytoskeleton mediated by RND1, RND2 and RND3. Promotes RHOA activation mediated by GNA12 and GNA13.</text>
</comment>
<evidence type="ECO:0000256" key="1">
    <source>
        <dbReference type="ARBA" id="ARBA00004245"/>
    </source>
</evidence>
<evidence type="ECO:0000256" key="5">
    <source>
        <dbReference type="ARBA" id="ARBA00059434"/>
    </source>
</evidence>
<evidence type="ECO:0000259" key="12">
    <source>
        <dbReference type="PROSITE" id="PS50033"/>
    </source>
</evidence>
<feature type="region of interest" description="Disordered" evidence="11">
    <location>
        <begin position="428"/>
        <end position="448"/>
    </location>
</feature>
<feature type="compositionally biased region" description="Polar residues" evidence="11">
    <location>
        <begin position="215"/>
        <end position="230"/>
    </location>
</feature>
<dbReference type="PROSITE" id="PS50053">
    <property type="entry name" value="UBIQUITIN_2"/>
    <property type="match status" value="1"/>
</dbReference>
<dbReference type="GO" id="GO:0043130">
    <property type="term" value="F:ubiquitin binding"/>
    <property type="evidence" value="ECO:0007669"/>
    <property type="project" value="TreeGrafter"/>
</dbReference>
<comment type="subunit">
    <text evidence="6">Interacts with GNA12, GNA13, RND1, RND2 and RND3.</text>
</comment>
<name>A0A3R7LL72_9TRYP</name>
<dbReference type="PANTHER" id="PTHR23333:SF4">
    <property type="entry name" value="UBX DOMAIN-CONTAINING PROTEIN 11"/>
    <property type="match status" value="1"/>
</dbReference>
<dbReference type="Pfam" id="PF00789">
    <property type="entry name" value="UBX"/>
    <property type="match status" value="1"/>
</dbReference>
<dbReference type="GO" id="GO:0005856">
    <property type="term" value="C:cytoskeleton"/>
    <property type="evidence" value="ECO:0007669"/>
    <property type="project" value="UniProtKB-SubCell"/>
</dbReference>
<dbReference type="Gene3D" id="3.10.20.90">
    <property type="entry name" value="Phosphatidylinositol 3-kinase Catalytic Subunit, Chain A, domain 1"/>
    <property type="match status" value="1"/>
</dbReference>
<proteinExistence type="predicted"/>
<feature type="domain" description="Ubiquitin-like" evidence="13">
    <location>
        <begin position="459"/>
        <end position="530"/>
    </location>
</feature>
<evidence type="ECO:0000256" key="10">
    <source>
        <dbReference type="SAM" id="Coils"/>
    </source>
</evidence>
<evidence type="ECO:0000259" key="14">
    <source>
        <dbReference type="PROSITE" id="PS51399"/>
    </source>
</evidence>
<dbReference type="InterPro" id="IPR029071">
    <property type="entry name" value="Ubiquitin-like_domsf"/>
</dbReference>
<dbReference type="SUPFAM" id="SSF102848">
    <property type="entry name" value="NSFL1 (p97 ATPase) cofactor p47, SEP domain"/>
    <property type="match status" value="1"/>
</dbReference>
<dbReference type="InterPro" id="IPR036241">
    <property type="entry name" value="NSFL1C_SEP_dom_sf"/>
</dbReference>
<dbReference type="PANTHER" id="PTHR23333">
    <property type="entry name" value="UBX DOMAIN CONTAINING PROTEIN"/>
    <property type="match status" value="1"/>
</dbReference>
<dbReference type="PROSITE" id="PS50033">
    <property type="entry name" value="UBX"/>
    <property type="match status" value="1"/>
</dbReference>
<sequence>MPGNDKRAEPPLQKFRLPAGQQLSNLLRPDVLDDEVRQRIVRDVMGAVATTTRDDRPSSGTPASLKRHSREGNYPASLRDRVSGGGGDLLGAMAQRLKTLEAQQKAYRMELKEKTEKLACAEANYKEEKAKREEAEAMVVELYDEKQELERLVGDMQKFLADYGLKWVGDRAEERSKNRGANSRGYERVAFAKGGSSPSSEPATSQSFELYAGDYSNQTPVLSPSPTPRASGTDDAPTQKPLPVGRRTPSKTNTAASLPVSIEVLQRNAKILSDHVGCRGVVTNGRQGGIKEFEVVRIVVYEDGICVNGGPFRPFGWPLCDAVVNDLAEGFYPYEFKQRFPDGFPIEVIDQTSVRCSKGKDAKKDDANVKDLRDLQDGGGYQPVSREEFLKRLPATRITTNGRIVPVREAIANIIGRPSKAETVRHVSEAERRVTGGGSATEAESGDAAVSPHRIRGLVAVLVRFPSGVKVTLQLSPESTIADLRHELKSAVPSFTAAYDVRLSFPAVTYTDDAKTLRELGLLTSCTLMIQPRTHA</sequence>
<dbReference type="OrthoDB" id="25887at2759"/>
<dbReference type="FunFam" id="3.30.420.210:FF:000003">
    <property type="entry name" value="UBX domain protein 11"/>
    <property type="match status" value="1"/>
</dbReference>
<dbReference type="EMBL" id="MKKU01000024">
    <property type="protein sequence ID" value="RNF26874.1"/>
    <property type="molecule type" value="Genomic_DNA"/>
</dbReference>